<dbReference type="Gene3D" id="1.10.533.10">
    <property type="entry name" value="Death Domain, Fas"/>
    <property type="match status" value="1"/>
</dbReference>
<dbReference type="Proteomes" id="UP000230750">
    <property type="component" value="Unassembled WGS sequence"/>
</dbReference>
<dbReference type="InterPro" id="IPR011029">
    <property type="entry name" value="DEATH-like_dom_sf"/>
</dbReference>
<dbReference type="SUPFAM" id="SSF47986">
    <property type="entry name" value="DEATH domain"/>
    <property type="match status" value="1"/>
</dbReference>
<dbReference type="OrthoDB" id="9417953at2759"/>
<protein>
    <submittedName>
        <fullName evidence="2">IMD-like protein</fullName>
    </submittedName>
</protein>
<dbReference type="PANTHER" id="PTHR15077:SF12">
    <property type="entry name" value="DEATH DOMAIN-CONTAINING PROTEIN"/>
    <property type="match status" value="1"/>
</dbReference>
<dbReference type="EMBL" id="MRZV01000047">
    <property type="protein sequence ID" value="PIK60806.1"/>
    <property type="molecule type" value="Genomic_DNA"/>
</dbReference>
<dbReference type="GO" id="GO:0007165">
    <property type="term" value="P:signal transduction"/>
    <property type="evidence" value="ECO:0007669"/>
    <property type="project" value="InterPro"/>
</dbReference>
<dbReference type="PROSITE" id="PS50017">
    <property type="entry name" value="DEATH_DOMAIN"/>
    <property type="match status" value="1"/>
</dbReference>
<name>A0A2G8LKL5_STIJA</name>
<accession>A0A2G8LKL5</accession>
<dbReference type="Pfam" id="PF00531">
    <property type="entry name" value="Death"/>
    <property type="match status" value="1"/>
</dbReference>
<comment type="caution">
    <text evidence="2">The sequence shown here is derived from an EMBL/GenBank/DDBJ whole genome shotgun (WGS) entry which is preliminary data.</text>
</comment>
<feature type="domain" description="Death" evidence="1">
    <location>
        <begin position="204"/>
        <end position="276"/>
    </location>
</feature>
<dbReference type="InterPro" id="IPR000488">
    <property type="entry name" value="Death_dom"/>
</dbReference>
<dbReference type="SMART" id="SM00005">
    <property type="entry name" value="DEATH"/>
    <property type="match status" value="1"/>
</dbReference>
<dbReference type="STRING" id="307972.A0A2G8LKL5"/>
<gene>
    <name evidence="2" type="ORF">BSL78_02287</name>
</gene>
<reference evidence="2 3" key="1">
    <citation type="journal article" date="2017" name="PLoS Biol.">
        <title>The sea cucumber genome provides insights into morphological evolution and visceral regeneration.</title>
        <authorList>
            <person name="Zhang X."/>
            <person name="Sun L."/>
            <person name="Yuan J."/>
            <person name="Sun Y."/>
            <person name="Gao Y."/>
            <person name="Zhang L."/>
            <person name="Li S."/>
            <person name="Dai H."/>
            <person name="Hamel J.F."/>
            <person name="Liu C."/>
            <person name="Yu Y."/>
            <person name="Liu S."/>
            <person name="Lin W."/>
            <person name="Guo K."/>
            <person name="Jin S."/>
            <person name="Xu P."/>
            <person name="Storey K.B."/>
            <person name="Huan P."/>
            <person name="Zhang T."/>
            <person name="Zhou Y."/>
            <person name="Zhang J."/>
            <person name="Lin C."/>
            <person name="Li X."/>
            <person name="Xing L."/>
            <person name="Huo D."/>
            <person name="Sun M."/>
            <person name="Wang L."/>
            <person name="Mercier A."/>
            <person name="Li F."/>
            <person name="Yang H."/>
            <person name="Xiang J."/>
        </authorList>
    </citation>
    <scope>NUCLEOTIDE SEQUENCE [LARGE SCALE GENOMIC DNA]</scope>
    <source>
        <strain evidence="2">Shaxun</strain>
        <tissue evidence="2">Muscle</tissue>
    </source>
</reference>
<evidence type="ECO:0000313" key="3">
    <source>
        <dbReference type="Proteomes" id="UP000230750"/>
    </source>
</evidence>
<evidence type="ECO:0000313" key="2">
    <source>
        <dbReference type="EMBL" id="PIK60806.1"/>
    </source>
</evidence>
<evidence type="ECO:0000259" key="1">
    <source>
        <dbReference type="PROSITE" id="PS50017"/>
    </source>
</evidence>
<dbReference type="InterPro" id="IPR016729">
    <property type="entry name" value="FADD"/>
</dbReference>
<dbReference type="CDD" id="cd01670">
    <property type="entry name" value="Death"/>
    <property type="match status" value="1"/>
</dbReference>
<organism evidence="2 3">
    <name type="scientific">Stichopus japonicus</name>
    <name type="common">Sea cucumber</name>
    <dbReference type="NCBI Taxonomy" id="307972"/>
    <lineage>
        <taxon>Eukaryota</taxon>
        <taxon>Metazoa</taxon>
        <taxon>Echinodermata</taxon>
        <taxon>Eleutherozoa</taxon>
        <taxon>Echinozoa</taxon>
        <taxon>Holothuroidea</taxon>
        <taxon>Aspidochirotacea</taxon>
        <taxon>Aspidochirotida</taxon>
        <taxon>Stichopodidae</taxon>
        <taxon>Apostichopus</taxon>
    </lineage>
</organism>
<dbReference type="PANTHER" id="PTHR15077">
    <property type="entry name" value="FAS-ASSOCIATING DEATH DOMAIN-CONTAINING PROTEIN FADD"/>
    <property type="match status" value="1"/>
</dbReference>
<dbReference type="AlphaFoldDB" id="A0A2G8LKL5"/>
<keyword evidence="3" id="KW-1185">Reference proteome</keyword>
<proteinExistence type="predicted"/>
<sequence length="363" mass="41454">MVYSSHHAKGCKPMWRPKPNVLYQLNDTNCVIWVESFSWETCEIDGKIVEFKKIQVYAAGNLNPLSKIIPIHVGFYPKLPGERPNNLQILEEIPFLFRKEGNLPLKIIFKEVKPMSWKYTGEEKVKTIPFINVAAVVDCRCSFVFERVGEEGCTLVFKAIQEDPVDLIVQFQNPSLSSHQAIRGEAKGNPVGAEAMTIDSKVVEDETLLDLSGNLSKEWRDVGRKLKLKETDLRNIEADNKSNGQKEVVYQMLLLWKQKHGIKATNKTLRDALKQLIERTCPIIFLIGNNVERLQMIVEDMSDIHPEYSGRRKELILQMLTTRMKNMAIGQLLEFSTKIKESVRTGVGNVRYSWYALLPSSSV</sequence>